<dbReference type="InterPro" id="IPR006675">
    <property type="entry name" value="HDIG_dom"/>
</dbReference>
<dbReference type="InterPro" id="IPR003607">
    <property type="entry name" value="HD/PDEase_dom"/>
</dbReference>
<reference evidence="3" key="1">
    <citation type="submission" date="2016-10" db="EMBL/GenBank/DDBJ databases">
        <authorList>
            <person name="Varghese N."/>
            <person name="Submissions S."/>
        </authorList>
    </citation>
    <scope>NUCLEOTIDE SEQUENCE [LARGE SCALE GENOMIC DNA]</scope>
    <source>
        <strain evidence="3">DSM 13327</strain>
    </source>
</reference>
<dbReference type="AlphaFoldDB" id="A0A1I4KM55"/>
<dbReference type="InterPro" id="IPR006674">
    <property type="entry name" value="HD_domain"/>
</dbReference>
<evidence type="ECO:0000259" key="1">
    <source>
        <dbReference type="SMART" id="SM00471"/>
    </source>
</evidence>
<evidence type="ECO:0000313" key="3">
    <source>
        <dbReference type="Proteomes" id="UP000199520"/>
    </source>
</evidence>
<dbReference type="EMBL" id="FOTS01000018">
    <property type="protein sequence ID" value="SFL79527.1"/>
    <property type="molecule type" value="Genomic_DNA"/>
</dbReference>
<dbReference type="SUPFAM" id="SSF109604">
    <property type="entry name" value="HD-domain/PDEase-like"/>
    <property type="match status" value="1"/>
</dbReference>
<protein>
    <submittedName>
        <fullName evidence="2">HDIG domain-containing protein</fullName>
    </submittedName>
</protein>
<dbReference type="Proteomes" id="UP000199520">
    <property type="component" value="Unassembled WGS sequence"/>
</dbReference>
<dbReference type="NCBIfam" id="TIGR00277">
    <property type="entry name" value="HDIG"/>
    <property type="match status" value="1"/>
</dbReference>
<sequence length="176" mass="20083">MILHRIKQVIAALNASITQKDKVFIERYLSSRAQSLFWAMNVPDQRHVLNVAYTSLRLAEYRKDVNIELLIKCALLHDVGKVKGHISTADKIITVIGDYFCSSRLKKWSRQGRGNKLANLRHAFYVYFHHAAISAAMLKEIGESPKVIEIIAKHHKTPADDDPLELTLLRESDSKH</sequence>
<dbReference type="CDD" id="cd00077">
    <property type="entry name" value="HDc"/>
    <property type="match status" value="1"/>
</dbReference>
<dbReference type="SMART" id="SM00471">
    <property type="entry name" value="HDc"/>
    <property type="match status" value="1"/>
</dbReference>
<name>A0A1I4KM55_9FIRM</name>
<evidence type="ECO:0000313" key="2">
    <source>
        <dbReference type="EMBL" id="SFL79527.1"/>
    </source>
</evidence>
<dbReference type="STRING" id="1123291.SAMN04490355_101853"/>
<dbReference type="Gene3D" id="1.10.3210.10">
    <property type="entry name" value="Hypothetical protein af1432"/>
    <property type="match status" value="1"/>
</dbReference>
<keyword evidence="3" id="KW-1185">Reference proteome</keyword>
<proteinExistence type="predicted"/>
<accession>A0A1I4KM55</accession>
<organism evidence="2 3">
    <name type="scientific">Pelosinus propionicus DSM 13327</name>
    <dbReference type="NCBI Taxonomy" id="1123291"/>
    <lineage>
        <taxon>Bacteria</taxon>
        <taxon>Bacillati</taxon>
        <taxon>Bacillota</taxon>
        <taxon>Negativicutes</taxon>
        <taxon>Selenomonadales</taxon>
        <taxon>Sporomusaceae</taxon>
        <taxon>Pelosinus</taxon>
    </lineage>
</organism>
<dbReference type="Pfam" id="PF01966">
    <property type="entry name" value="HD"/>
    <property type="match status" value="1"/>
</dbReference>
<dbReference type="RefSeq" id="WP_245754933.1">
    <property type="nucleotide sequence ID" value="NZ_FOTS01000018.1"/>
</dbReference>
<gene>
    <name evidence="2" type="ORF">SAMN04490355_101853</name>
</gene>
<feature type="domain" description="HD/PDEase" evidence="1">
    <location>
        <begin position="40"/>
        <end position="112"/>
    </location>
</feature>